<sequence>MRKLTIVNQTSDIIVWDSENKGRSESRILLPSLSTSTSISASRSDITLSSLSNRGEAEKDWTASPNAYTIRLSMSLGAMWKVVDVPEECPWRVYRCKVCRDASTSHILADLSKTSRKHHLLLILPRRDLASFLSDFPDSLPLSSLLLPGTHDTMAFYGWPISQCQSLSTPLAGQLQSGIRVIDIRLAVINKRLIAYHGIYPQREPFQNILSTLFEFLSTPKTCRETIVMSIKQEDFATTPSTTFSQLVHDEIMNGPGGRDMWFLDNRVPTLGEARGKVVMFSRFGGDGAGWDRGLEGMGLHPTAWPDSAKKGFTWQCKNTLVRTQDWYNIPSFLSIPEKTELATQVLVPPKDDPGFPTLSISFFSAASVPLAFPPTIARGFGWPKLGFGVEGVNGRLGTWLIDMLSSGSAGHQSNLRASQAGEKGSKVRIRGWALLDFYRDPEDNAVVPLLIECNYRGRRSGEEGWP</sequence>
<dbReference type="SMART" id="SM00148">
    <property type="entry name" value="PLCXc"/>
    <property type="match status" value="1"/>
</dbReference>
<organism evidence="2 3">
    <name type="scientific">Rhodofomes roseus</name>
    <dbReference type="NCBI Taxonomy" id="34475"/>
    <lineage>
        <taxon>Eukaryota</taxon>
        <taxon>Fungi</taxon>
        <taxon>Dikarya</taxon>
        <taxon>Basidiomycota</taxon>
        <taxon>Agaricomycotina</taxon>
        <taxon>Agaricomycetes</taxon>
        <taxon>Polyporales</taxon>
        <taxon>Rhodofomes</taxon>
    </lineage>
</organism>
<dbReference type="Gene3D" id="3.20.20.190">
    <property type="entry name" value="Phosphatidylinositol (PI) phosphodiesterase"/>
    <property type="match status" value="1"/>
</dbReference>
<dbReference type="InterPro" id="IPR000909">
    <property type="entry name" value="PLipase_C_PInositol-sp_X_dom"/>
</dbReference>
<accession>A0A4Y9YTC0</accession>
<comment type="caution">
    <text evidence="2">The sequence shown here is derived from an EMBL/GenBank/DDBJ whole genome shotgun (WGS) entry which is preliminary data.</text>
</comment>
<dbReference type="STRING" id="34475.A0A4Y9YTC0"/>
<evidence type="ECO:0000259" key="1">
    <source>
        <dbReference type="SMART" id="SM00148"/>
    </source>
</evidence>
<dbReference type="SUPFAM" id="SSF51695">
    <property type="entry name" value="PLC-like phosphodiesterases"/>
    <property type="match status" value="1"/>
</dbReference>
<proteinExistence type="predicted"/>
<dbReference type="GO" id="GO:0008081">
    <property type="term" value="F:phosphoric diester hydrolase activity"/>
    <property type="evidence" value="ECO:0007669"/>
    <property type="project" value="InterPro"/>
</dbReference>
<protein>
    <recommendedName>
        <fullName evidence="1">Phosphatidylinositol-specific phospholipase C X domain-containing protein</fullName>
    </recommendedName>
</protein>
<evidence type="ECO:0000313" key="3">
    <source>
        <dbReference type="Proteomes" id="UP000298390"/>
    </source>
</evidence>
<reference evidence="2 3" key="1">
    <citation type="submission" date="2019-01" db="EMBL/GenBank/DDBJ databases">
        <title>Genome sequencing of the rare red list fungi Fomitopsis rosea.</title>
        <authorList>
            <person name="Buettner E."/>
            <person name="Kellner H."/>
        </authorList>
    </citation>
    <scope>NUCLEOTIDE SEQUENCE [LARGE SCALE GENOMIC DNA]</scope>
    <source>
        <strain evidence="2 3">DSM 105464</strain>
    </source>
</reference>
<dbReference type="PROSITE" id="PS50007">
    <property type="entry name" value="PIPLC_X_DOMAIN"/>
    <property type="match status" value="1"/>
</dbReference>
<dbReference type="AlphaFoldDB" id="A0A4Y9YTC0"/>
<dbReference type="InterPro" id="IPR017946">
    <property type="entry name" value="PLC-like_Pdiesterase_TIM-brl"/>
</dbReference>
<dbReference type="PANTHER" id="PTHR13593:SF148">
    <property type="entry name" value="PHOSPHATIDYLINOSITOL-SPECIFIC PHOSPHOLIPASE C X DOMAIN-CONTAINING PROTEIN"/>
    <property type="match status" value="1"/>
</dbReference>
<dbReference type="Proteomes" id="UP000298390">
    <property type="component" value="Unassembled WGS sequence"/>
</dbReference>
<gene>
    <name evidence="2" type="ORF">EVJ58_g2226</name>
</gene>
<dbReference type="PANTHER" id="PTHR13593">
    <property type="match status" value="1"/>
</dbReference>
<evidence type="ECO:0000313" key="2">
    <source>
        <dbReference type="EMBL" id="TFY65020.1"/>
    </source>
</evidence>
<feature type="domain" description="Phosphatidylinositol-specific phospholipase C X" evidence="1">
    <location>
        <begin position="136"/>
        <end position="283"/>
    </location>
</feature>
<dbReference type="EMBL" id="SEKV01000080">
    <property type="protein sequence ID" value="TFY65020.1"/>
    <property type="molecule type" value="Genomic_DNA"/>
</dbReference>
<dbReference type="InterPro" id="IPR051057">
    <property type="entry name" value="PI-PLC_domain"/>
</dbReference>
<dbReference type="GO" id="GO:0006629">
    <property type="term" value="P:lipid metabolic process"/>
    <property type="evidence" value="ECO:0007669"/>
    <property type="project" value="InterPro"/>
</dbReference>
<name>A0A4Y9YTC0_9APHY</name>